<dbReference type="InterPro" id="IPR051534">
    <property type="entry name" value="CBASS_pafABC_assoc_protein"/>
</dbReference>
<feature type="domain" description="WCX" evidence="2">
    <location>
        <begin position="261"/>
        <end position="328"/>
    </location>
</feature>
<comment type="caution">
    <text evidence="3">The sequence shown here is derived from an EMBL/GenBank/DDBJ whole genome shotgun (WGS) entry which is preliminary data.</text>
</comment>
<accession>A0A6A1XLG5</accession>
<dbReference type="AlphaFoldDB" id="A0A6A1XLG5"/>
<protein>
    <submittedName>
        <fullName evidence="3">WYL domain-containing protein</fullName>
    </submittedName>
</protein>
<evidence type="ECO:0000313" key="3">
    <source>
        <dbReference type="EMBL" id="KAB1328965.1"/>
    </source>
</evidence>
<dbReference type="EMBL" id="VWFC01000005">
    <property type="protein sequence ID" value="KAB1328965.1"/>
    <property type="molecule type" value="Genomic_DNA"/>
</dbReference>
<reference evidence="3 4" key="1">
    <citation type="journal article" date="2019" name="Nat. Med.">
        <title>A library of human gut bacterial isolates paired with longitudinal multiomics data enables mechanistic microbiome research.</title>
        <authorList>
            <person name="Poyet M."/>
            <person name="Groussin M."/>
            <person name="Gibbons S.M."/>
            <person name="Avila-Pacheco J."/>
            <person name="Jiang X."/>
            <person name="Kearney S.M."/>
            <person name="Perrotta A.R."/>
            <person name="Berdy B."/>
            <person name="Zhao S."/>
            <person name="Lieberman T.D."/>
            <person name="Swanson P.K."/>
            <person name="Smith M."/>
            <person name="Roesemann S."/>
            <person name="Alexander J.E."/>
            <person name="Rich S.A."/>
            <person name="Livny J."/>
            <person name="Vlamakis H."/>
            <person name="Clish C."/>
            <person name="Bullock K."/>
            <person name="Deik A."/>
            <person name="Scott J."/>
            <person name="Pierce K.A."/>
            <person name="Xavier R.J."/>
            <person name="Alm E.J."/>
        </authorList>
    </citation>
    <scope>NUCLEOTIDE SEQUENCE [LARGE SCALE GENOMIC DNA]</scope>
    <source>
        <strain evidence="3 4">BIOML-A2</strain>
    </source>
</reference>
<dbReference type="InterPro" id="IPR026881">
    <property type="entry name" value="WYL_dom"/>
</dbReference>
<dbReference type="PANTHER" id="PTHR34580:SF9">
    <property type="entry name" value="SLL5097 PROTEIN"/>
    <property type="match status" value="1"/>
</dbReference>
<sequence>MPKNKNAEYRFMVLDRCFSDFRHKYNIEELLEKVNDKLYDANGSKSMIMERQLRGDLNAIRKMLPDGIYLEATPYDGKKCYYRYSEPNFSIYKNELSVAEVQNLRSTIEMLGKYRGLPSNGWLEEVISNLEIRFGVKGNAENLVSFGQNEQLKGIEYLSDIIDATINHQPLDIEYISANGNYHLHTLHPYFVKQYNGRWFLFGLDEKEDRIKSLAFDRIQSMINSNCAFRKNEKIDFNTYFDNVVGVTVPYEGESKLEIFQLKFSPKRFKYVTSKPIHKSQTIISEEDCIISLQLYHTLELEQQIFSFGPDVEVLSPTWFREAFSKKIAECMNKYFSMQNLCTDSSDLRSVK</sequence>
<evidence type="ECO:0000259" key="1">
    <source>
        <dbReference type="Pfam" id="PF13280"/>
    </source>
</evidence>
<dbReference type="InterPro" id="IPR057727">
    <property type="entry name" value="WCX_dom"/>
</dbReference>
<dbReference type="PROSITE" id="PS52050">
    <property type="entry name" value="WYL"/>
    <property type="match status" value="1"/>
</dbReference>
<proteinExistence type="predicted"/>
<dbReference type="Pfam" id="PF25583">
    <property type="entry name" value="WCX"/>
    <property type="match status" value="1"/>
</dbReference>
<name>A0A6A1XLG5_BACOV</name>
<dbReference type="Proteomes" id="UP000375690">
    <property type="component" value="Unassembled WGS sequence"/>
</dbReference>
<feature type="domain" description="WYL" evidence="1">
    <location>
        <begin position="156"/>
        <end position="221"/>
    </location>
</feature>
<evidence type="ECO:0000259" key="2">
    <source>
        <dbReference type="Pfam" id="PF25583"/>
    </source>
</evidence>
<dbReference type="PANTHER" id="PTHR34580">
    <property type="match status" value="1"/>
</dbReference>
<dbReference type="Pfam" id="PF13280">
    <property type="entry name" value="WYL"/>
    <property type="match status" value="1"/>
</dbReference>
<gene>
    <name evidence="3" type="ORF">F3B53_06640</name>
</gene>
<evidence type="ECO:0000313" key="4">
    <source>
        <dbReference type="Proteomes" id="UP000375690"/>
    </source>
</evidence>
<organism evidence="3 4">
    <name type="scientific">Bacteroides ovatus</name>
    <dbReference type="NCBI Taxonomy" id="28116"/>
    <lineage>
        <taxon>Bacteria</taxon>
        <taxon>Pseudomonadati</taxon>
        <taxon>Bacteroidota</taxon>
        <taxon>Bacteroidia</taxon>
        <taxon>Bacteroidales</taxon>
        <taxon>Bacteroidaceae</taxon>
        <taxon>Bacteroides</taxon>
    </lineage>
</organism>